<gene>
    <name evidence="1" type="ORF">Syun_016929</name>
</gene>
<dbReference type="Proteomes" id="UP001420932">
    <property type="component" value="Unassembled WGS sequence"/>
</dbReference>
<reference evidence="1 2" key="1">
    <citation type="submission" date="2024-01" db="EMBL/GenBank/DDBJ databases">
        <title>Genome assemblies of Stephania.</title>
        <authorList>
            <person name="Yang L."/>
        </authorList>
    </citation>
    <scope>NUCLEOTIDE SEQUENCE [LARGE SCALE GENOMIC DNA]</scope>
    <source>
        <strain evidence="1">YNDBR</strain>
        <tissue evidence="1">Leaf</tissue>
    </source>
</reference>
<evidence type="ECO:0000313" key="2">
    <source>
        <dbReference type="Proteomes" id="UP001420932"/>
    </source>
</evidence>
<comment type="caution">
    <text evidence="1">The sequence shown here is derived from an EMBL/GenBank/DDBJ whole genome shotgun (WGS) entry which is preliminary data.</text>
</comment>
<evidence type="ECO:0000313" key="1">
    <source>
        <dbReference type="EMBL" id="KAK9128132.1"/>
    </source>
</evidence>
<dbReference type="SUPFAM" id="SSF55895">
    <property type="entry name" value="Ribonuclease Rh-like"/>
    <property type="match status" value="1"/>
</dbReference>
<dbReference type="InterPro" id="IPR036430">
    <property type="entry name" value="RNase_T2-like_sf"/>
</dbReference>
<dbReference type="EMBL" id="JBBNAF010000007">
    <property type="protein sequence ID" value="KAK9128132.1"/>
    <property type="molecule type" value="Genomic_DNA"/>
</dbReference>
<keyword evidence="2" id="KW-1185">Reference proteome</keyword>
<proteinExistence type="predicted"/>
<accession>A0AAP0J8B6</accession>
<name>A0AAP0J8B6_9MAGN</name>
<sequence length="195" mass="21717">MNNDLSYFVGTCVNASWVYAGHREDQVTPRWTTTTLIIMVDSKTHYYNVNGTIVSVISRFTSSKILASKQMDRDDYNDGTWPSCCHGPRFDMNEIAPLLEALQKYWPSLLVVVPQLAMVEKDPFGLTSSTNQRLPCVTIAVHVTHQHFSSLQPSLILLGTVGTETLLGTTTLRPRALTLLVPQPQHAHPLVVLKA</sequence>
<dbReference type="Gene3D" id="3.90.730.10">
    <property type="entry name" value="Ribonuclease T2-like"/>
    <property type="match status" value="1"/>
</dbReference>
<dbReference type="GO" id="GO:0033897">
    <property type="term" value="F:ribonuclease T2 activity"/>
    <property type="evidence" value="ECO:0007669"/>
    <property type="project" value="InterPro"/>
</dbReference>
<organism evidence="1 2">
    <name type="scientific">Stephania yunnanensis</name>
    <dbReference type="NCBI Taxonomy" id="152371"/>
    <lineage>
        <taxon>Eukaryota</taxon>
        <taxon>Viridiplantae</taxon>
        <taxon>Streptophyta</taxon>
        <taxon>Embryophyta</taxon>
        <taxon>Tracheophyta</taxon>
        <taxon>Spermatophyta</taxon>
        <taxon>Magnoliopsida</taxon>
        <taxon>Ranunculales</taxon>
        <taxon>Menispermaceae</taxon>
        <taxon>Menispermoideae</taxon>
        <taxon>Cissampelideae</taxon>
        <taxon>Stephania</taxon>
    </lineage>
</organism>
<dbReference type="GO" id="GO:0003723">
    <property type="term" value="F:RNA binding"/>
    <property type="evidence" value="ECO:0007669"/>
    <property type="project" value="InterPro"/>
</dbReference>
<dbReference type="AlphaFoldDB" id="A0AAP0J8B6"/>
<protein>
    <submittedName>
        <fullName evidence="1">Uncharacterized protein</fullName>
    </submittedName>
</protein>